<dbReference type="Gene3D" id="1.20.5.1930">
    <property type="match status" value="1"/>
</dbReference>
<name>A0ABT1Q626_9ACTN</name>
<dbReference type="InterPro" id="IPR036890">
    <property type="entry name" value="HATPase_C_sf"/>
</dbReference>
<feature type="compositionally biased region" description="Basic and acidic residues" evidence="4">
    <location>
        <begin position="1"/>
        <end position="21"/>
    </location>
</feature>
<feature type="transmembrane region" description="Helical" evidence="5">
    <location>
        <begin position="50"/>
        <end position="68"/>
    </location>
</feature>
<keyword evidence="8" id="KW-1185">Reference proteome</keyword>
<keyword evidence="3" id="KW-0902">Two-component regulatory system</keyword>
<dbReference type="GO" id="GO:0016301">
    <property type="term" value="F:kinase activity"/>
    <property type="evidence" value="ECO:0007669"/>
    <property type="project" value="UniProtKB-KW"/>
</dbReference>
<protein>
    <submittedName>
        <fullName evidence="7">Histidine kinase</fullName>
    </submittedName>
</protein>
<organism evidence="7 8">
    <name type="scientific">Streptomyces humicola</name>
    <dbReference type="NCBI Taxonomy" id="2953240"/>
    <lineage>
        <taxon>Bacteria</taxon>
        <taxon>Bacillati</taxon>
        <taxon>Actinomycetota</taxon>
        <taxon>Actinomycetes</taxon>
        <taxon>Kitasatosporales</taxon>
        <taxon>Streptomycetaceae</taxon>
        <taxon>Streptomyces</taxon>
    </lineage>
</organism>
<evidence type="ECO:0000256" key="4">
    <source>
        <dbReference type="SAM" id="MobiDB-lite"/>
    </source>
</evidence>
<sequence length="435" mass="46531">MDPQAQERVRGRTRQATDGRDRHRSATQGRPADSAELRDSLTDSAAAPRLARTIVAVTTSGYFIVAVMNMMVRRLPAAELFWGIAALLGVLLLQNLHSLPDRSGRRPRYWVWTLSAQAVLTYVPFLVYKSSWVGMPGFLAGSVLLWLPLQLSLIGFGVVLGSLVAIQSQLGFDWYTNSFYTVGAAISGLTVFGLTRLVDLISEVRRARAELARLAVAEERSRVARDLHDLLGYSLSAITLKGELVYRLVTSQPDRARAEVSTMLAVSRQALSDVRTVAQGYRDMSLASEAAAARAILISAEIDTDVSITCGTLDDDANTVLATVVREGVTNLLRHSKAQHCTIRAERDGEMVRLVLENDGLNGAAVTAAAKAPAKCSGLANLRVRIGALRGTLDAGASEDGWFRLVAQVPAASAAVPDDGAAPTPDPDAAEGAAA</sequence>
<feature type="transmembrane region" description="Helical" evidence="5">
    <location>
        <begin position="178"/>
        <end position="198"/>
    </location>
</feature>
<evidence type="ECO:0000259" key="6">
    <source>
        <dbReference type="Pfam" id="PF07730"/>
    </source>
</evidence>
<dbReference type="PANTHER" id="PTHR24421:SF63">
    <property type="entry name" value="SENSOR HISTIDINE KINASE DESK"/>
    <property type="match status" value="1"/>
</dbReference>
<dbReference type="InterPro" id="IPR011712">
    <property type="entry name" value="Sig_transdc_His_kin_sub3_dim/P"/>
</dbReference>
<proteinExistence type="predicted"/>
<evidence type="ECO:0000256" key="3">
    <source>
        <dbReference type="ARBA" id="ARBA00023012"/>
    </source>
</evidence>
<keyword evidence="5" id="KW-1133">Transmembrane helix</keyword>
<dbReference type="Pfam" id="PF07730">
    <property type="entry name" value="HisKA_3"/>
    <property type="match status" value="1"/>
</dbReference>
<evidence type="ECO:0000313" key="7">
    <source>
        <dbReference type="EMBL" id="MCQ4084275.1"/>
    </source>
</evidence>
<dbReference type="Gene3D" id="3.30.565.10">
    <property type="entry name" value="Histidine kinase-like ATPase, C-terminal domain"/>
    <property type="match status" value="1"/>
</dbReference>
<feature type="transmembrane region" description="Helical" evidence="5">
    <location>
        <begin position="139"/>
        <end position="166"/>
    </location>
</feature>
<keyword evidence="2 7" id="KW-0418">Kinase</keyword>
<accession>A0ABT1Q626</accession>
<evidence type="ECO:0000256" key="1">
    <source>
        <dbReference type="ARBA" id="ARBA00022679"/>
    </source>
</evidence>
<dbReference type="EMBL" id="JANFNG010000032">
    <property type="protein sequence ID" value="MCQ4084275.1"/>
    <property type="molecule type" value="Genomic_DNA"/>
</dbReference>
<keyword evidence="1" id="KW-0808">Transferase</keyword>
<feature type="region of interest" description="Disordered" evidence="4">
    <location>
        <begin position="415"/>
        <end position="435"/>
    </location>
</feature>
<evidence type="ECO:0000256" key="5">
    <source>
        <dbReference type="SAM" id="Phobius"/>
    </source>
</evidence>
<evidence type="ECO:0000313" key="8">
    <source>
        <dbReference type="Proteomes" id="UP001057702"/>
    </source>
</evidence>
<dbReference type="InterPro" id="IPR050482">
    <property type="entry name" value="Sensor_HK_TwoCompSys"/>
</dbReference>
<dbReference type="CDD" id="cd16917">
    <property type="entry name" value="HATPase_UhpB-NarQ-NarX-like"/>
    <property type="match status" value="1"/>
</dbReference>
<feature type="region of interest" description="Disordered" evidence="4">
    <location>
        <begin position="1"/>
        <end position="40"/>
    </location>
</feature>
<reference evidence="7" key="1">
    <citation type="submission" date="2022-06" db="EMBL/GenBank/DDBJ databases">
        <title>Draft genome sequence of Streptomyces sp. RB6PN25 isolated from peat swamp forest in Thailand.</title>
        <authorList>
            <person name="Duangmal K."/>
            <person name="Klaysubun C."/>
        </authorList>
    </citation>
    <scope>NUCLEOTIDE SEQUENCE</scope>
    <source>
        <strain evidence="7">RB6PN25</strain>
    </source>
</reference>
<keyword evidence="5" id="KW-0472">Membrane</keyword>
<dbReference type="Proteomes" id="UP001057702">
    <property type="component" value="Unassembled WGS sequence"/>
</dbReference>
<dbReference type="RefSeq" id="WP_255923331.1">
    <property type="nucleotide sequence ID" value="NZ_JANFNG010000032.1"/>
</dbReference>
<feature type="transmembrane region" description="Helical" evidence="5">
    <location>
        <begin position="80"/>
        <end position="97"/>
    </location>
</feature>
<keyword evidence="5" id="KW-0812">Transmembrane</keyword>
<evidence type="ECO:0000256" key="2">
    <source>
        <dbReference type="ARBA" id="ARBA00022777"/>
    </source>
</evidence>
<feature type="domain" description="Signal transduction histidine kinase subgroup 3 dimerisation and phosphoacceptor" evidence="6">
    <location>
        <begin position="219"/>
        <end position="285"/>
    </location>
</feature>
<dbReference type="PANTHER" id="PTHR24421">
    <property type="entry name" value="NITRATE/NITRITE SENSOR PROTEIN NARX-RELATED"/>
    <property type="match status" value="1"/>
</dbReference>
<feature type="transmembrane region" description="Helical" evidence="5">
    <location>
        <begin position="109"/>
        <end position="127"/>
    </location>
</feature>
<comment type="caution">
    <text evidence="7">The sequence shown here is derived from an EMBL/GenBank/DDBJ whole genome shotgun (WGS) entry which is preliminary data.</text>
</comment>
<gene>
    <name evidence="7" type="ORF">NGB36_27780</name>
</gene>